<evidence type="ECO:0000313" key="2">
    <source>
        <dbReference type="EMBL" id="MFB9135346.1"/>
    </source>
</evidence>
<keyword evidence="3" id="KW-1185">Reference proteome</keyword>
<evidence type="ECO:0000313" key="3">
    <source>
        <dbReference type="Proteomes" id="UP001589645"/>
    </source>
</evidence>
<feature type="domain" description="LysR substrate-binding" evidence="1">
    <location>
        <begin position="33"/>
        <end position="162"/>
    </location>
</feature>
<dbReference type="InterPro" id="IPR005119">
    <property type="entry name" value="LysR_subst-bd"/>
</dbReference>
<reference evidence="2 3" key="1">
    <citation type="submission" date="2024-09" db="EMBL/GenBank/DDBJ databases">
        <authorList>
            <person name="Sun Q."/>
            <person name="Mori K."/>
        </authorList>
    </citation>
    <scope>NUCLEOTIDE SEQUENCE [LARGE SCALE GENOMIC DNA]</scope>
    <source>
        <strain evidence="2 3">CECT 8064</strain>
    </source>
</reference>
<evidence type="ECO:0000259" key="1">
    <source>
        <dbReference type="Pfam" id="PF03466"/>
    </source>
</evidence>
<dbReference type="Proteomes" id="UP001589645">
    <property type="component" value="Unassembled WGS sequence"/>
</dbReference>
<sequence>MQQLAPQVEQHYNQLANVWKQATTSTTDFSQYRQPIVIALNSYLYQYAAAKLTAALLQHFPQATFHVQHWGKSTLDDIVQGEVDIGVHFSDLETNKDITHQHIAKYQVYLASHPDLELNKLEDILDNMLIVSKLPAWNDHRYRLFETLKLKPKKIAYVDSFHCPRRTK</sequence>
<accession>A0ABV5HM87</accession>
<gene>
    <name evidence="2" type="ORF">ACFFUV_10265</name>
</gene>
<dbReference type="EMBL" id="JBHMEP010000002">
    <property type="protein sequence ID" value="MFB9135346.1"/>
    <property type="molecule type" value="Genomic_DNA"/>
</dbReference>
<organism evidence="2 3">
    <name type="scientific">Vibrio olivae</name>
    <dbReference type="NCBI Taxonomy" id="1243002"/>
    <lineage>
        <taxon>Bacteria</taxon>
        <taxon>Pseudomonadati</taxon>
        <taxon>Pseudomonadota</taxon>
        <taxon>Gammaproteobacteria</taxon>
        <taxon>Vibrionales</taxon>
        <taxon>Vibrionaceae</taxon>
        <taxon>Vibrio</taxon>
    </lineage>
</organism>
<proteinExistence type="predicted"/>
<protein>
    <submittedName>
        <fullName evidence="2">LysR substrate-binding domain-containing protein</fullName>
    </submittedName>
</protein>
<dbReference type="Pfam" id="PF03466">
    <property type="entry name" value="LysR_substrate"/>
    <property type="match status" value="1"/>
</dbReference>
<dbReference type="SUPFAM" id="SSF53850">
    <property type="entry name" value="Periplasmic binding protein-like II"/>
    <property type="match status" value="1"/>
</dbReference>
<comment type="caution">
    <text evidence="2">The sequence shown here is derived from an EMBL/GenBank/DDBJ whole genome shotgun (WGS) entry which is preliminary data.</text>
</comment>
<dbReference type="RefSeq" id="WP_390192116.1">
    <property type="nucleotide sequence ID" value="NZ_JBHMEP010000002.1"/>
</dbReference>
<dbReference type="Gene3D" id="3.40.190.10">
    <property type="entry name" value="Periplasmic binding protein-like II"/>
    <property type="match status" value="1"/>
</dbReference>
<name>A0ABV5HM87_9VIBR</name>